<dbReference type="SMART" id="SM00524">
    <property type="entry name" value="DWB"/>
    <property type="match status" value="1"/>
</dbReference>
<dbReference type="GO" id="GO:0060395">
    <property type="term" value="P:SMAD protein signal transduction"/>
    <property type="evidence" value="ECO:0007669"/>
    <property type="project" value="TreeGrafter"/>
</dbReference>
<dbReference type="PANTHER" id="PTHR13703:SF54">
    <property type="entry name" value="MOTHERS AGAINST DECAPENTAPLEGIC HOMOLOG"/>
    <property type="match status" value="1"/>
</dbReference>
<dbReference type="GO" id="GO:0051239">
    <property type="term" value="P:regulation of multicellular organismal process"/>
    <property type="evidence" value="ECO:0007669"/>
    <property type="project" value="UniProtKB-ARBA"/>
</dbReference>
<dbReference type="GO" id="GO:0070411">
    <property type="term" value="F:I-SMAD binding"/>
    <property type="evidence" value="ECO:0007669"/>
    <property type="project" value="TreeGrafter"/>
</dbReference>
<keyword evidence="3" id="KW-0479">Metal-binding</keyword>
<dbReference type="InterPro" id="IPR001132">
    <property type="entry name" value="SMAD_dom_Dwarfin-type"/>
</dbReference>
<accession>A0A6A7GAA8</accession>
<comment type="similarity">
    <text evidence="2">Belongs to the dwarfin/SMAD family.</text>
</comment>
<dbReference type="Gene3D" id="3.90.520.10">
    <property type="entry name" value="SMAD MH1 domain"/>
    <property type="match status" value="1"/>
</dbReference>
<dbReference type="PROSITE" id="PS51076">
    <property type="entry name" value="MH2"/>
    <property type="match status" value="1"/>
</dbReference>
<dbReference type="Pfam" id="PF03166">
    <property type="entry name" value="MH2"/>
    <property type="match status" value="1"/>
</dbReference>
<dbReference type="GO" id="GO:0071144">
    <property type="term" value="C:heteromeric SMAD protein complex"/>
    <property type="evidence" value="ECO:0007669"/>
    <property type="project" value="TreeGrafter"/>
</dbReference>
<feature type="compositionally biased region" description="Polar residues" evidence="8">
    <location>
        <begin position="33"/>
        <end position="48"/>
    </location>
</feature>
<organism evidence="10">
    <name type="scientific">Hirondellea gigas</name>
    <dbReference type="NCBI Taxonomy" id="1518452"/>
    <lineage>
        <taxon>Eukaryota</taxon>
        <taxon>Metazoa</taxon>
        <taxon>Ecdysozoa</taxon>
        <taxon>Arthropoda</taxon>
        <taxon>Crustacea</taxon>
        <taxon>Multicrustacea</taxon>
        <taxon>Malacostraca</taxon>
        <taxon>Eumalacostraca</taxon>
        <taxon>Peracarida</taxon>
        <taxon>Amphipoda</taxon>
        <taxon>Amphilochidea</taxon>
        <taxon>Lysianassida</taxon>
        <taxon>Lysianassidira</taxon>
        <taxon>Lysianassoidea</taxon>
        <taxon>Lysianassidae</taxon>
        <taxon>Hirondellea</taxon>
    </lineage>
</organism>
<dbReference type="GO" id="GO:0009791">
    <property type="term" value="P:post-embryonic development"/>
    <property type="evidence" value="ECO:0007669"/>
    <property type="project" value="UniProtKB-ARBA"/>
</dbReference>
<comment type="subcellular location">
    <subcellularLocation>
        <location evidence="1">Nucleus</location>
    </subcellularLocation>
</comment>
<name>A0A6A7GAA8_9CRUS</name>
<dbReference type="InterPro" id="IPR036578">
    <property type="entry name" value="SMAD_MH1_sf"/>
</dbReference>
<keyword evidence="6" id="KW-0804">Transcription</keyword>
<feature type="compositionally biased region" description="Polar residues" evidence="8">
    <location>
        <begin position="208"/>
        <end position="219"/>
    </location>
</feature>
<dbReference type="InterPro" id="IPR017855">
    <property type="entry name" value="SMAD-like_dom_sf"/>
</dbReference>
<dbReference type="PANTHER" id="PTHR13703">
    <property type="entry name" value="SMAD"/>
    <property type="match status" value="1"/>
</dbReference>
<proteinExistence type="evidence at transcript level"/>
<dbReference type="AlphaFoldDB" id="A0A6A7GAA8"/>
<dbReference type="GO" id="GO:0050793">
    <property type="term" value="P:regulation of developmental process"/>
    <property type="evidence" value="ECO:0007669"/>
    <property type="project" value="UniProtKB-ARBA"/>
</dbReference>
<evidence type="ECO:0000256" key="2">
    <source>
        <dbReference type="ARBA" id="ARBA00005545"/>
    </source>
</evidence>
<evidence type="ECO:0000256" key="3">
    <source>
        <dbReference type="ARBA" id="ARBA00022723"/>
    </source>
</evidence>
<dbReference type="SUPFAM" id="SSF49879">
    <property type="entry name" value="SMAD/FHA domain"/>
    <property type="match status" value="1"/>
</dbReference>
<evidence type="ECO:0000256" key="5">
    <source>
        <dbReference type="ARBA" id="ARBA00023015"/>
    </source>
</evidence>
<feature type="region of interest" description="Disordered" evidence="8">
    <location>
        <begin position="1"/>
        <end position="48"/>
    </location>
</feature>
<dbReference type="SUPFAM" id="SSF56366">
    <property type="entry name" value="SMAD MH1 domain"/>
    <property type="match status" value="1"/>
</dbReference>
<feature type="compositionally biased region" description="Basic residues" evidence="8">
    <location>
        <begin position="1"/>
        <end position="18"/>
    </location>
</feature>
<keyword evidence="5" id="KW-0805">Transcription regulation</keyword>
<dbReference type="GO" id="GO:0030154">
    <property type="term" value="P:cell differentiation"/>
    <property type="evidence" value="ECO:0007669"/>
    <property type="project" value="TreeGrafter"/>
</dbReference>
<feature type="domain" description="MH2" evidence="9">
    <location>
        <begin position="228"/>
        <end position="404"/>
    </location>
</feature>
<sequence length="404" mass="45586">MLGRKKKSVIKRIWRKRIQPPESPTSSECPPSNHQSPSHPLSSQTNCFAQHASSPLSQSLATNTGVFPGSPQNNTIGNHSALKTSTLSILNQMKLEQLINLDCALEKGRTGPCVLVPNEEITIRRDIRVSPGFLSLVVWRYPSLPCDTILKSVPPCTPDHLYSCINPYHHTVSMVISPESPPPPYRERPPPPDRLRPPDQHDPAGLRYSSTRYHQSQETGGRIPTSGWMNIRYWENNRRVGQTYEVSTDTVSVLGDDTPLVSDSALCLSLLSSQCKSTEETIKIRNKIGLGILICREGSEVWLYNNSNIDVFVSSATLPRPIDDYSRIEQTRVYKVYPGHCLKVFDYDLAEHLLNISSRRTRRDGPIDVFYVNVSFCKGWGANYKRQEITNCPCWLQLHLEPPR</sequence>
<evidence type="ECO:0000256" key="6">
    <source>
        <dbReference type="ARBA" id="ARBA00023163"/>
    </source>
</evidence>
<keyword evidence="7" id="KW-0539">Nucleus</keyword>
<dbReference type="Gene3D" id="2.60.200.10">
    <property type="match status" value="1"/>
</dbReference>
<dbReference type="EMBL" id="IACT01008132">
    <property type="protein sequence ID" value="LAC27244.1"/>
    <property type="molecule type" value="mRNA"/>
</dbReference>
<evidence type="ECO:0000256" key="1">
    <source>
        <dbReference type="ARBA" id="ARBA00004123"/>
    </source>
</evidence>
<dbReference type="GO" id="GO:0140416">
    <property type="term" value="F:transcription regulator inhibitor activity"/>
    <property type="evidence" value="ECO:0007669"/>
    <property type="project" value="TreeGrafter"/>
</dbReference>
<evidence type="ECO:0000259" key="9">
    <source>
        <dbReference type="PROSITE" id="PS51076"/>
    </source>
</evidence>
<dbReference type="InterPro" id="IPR003619">
    <property type="entry name" value="MAD_homology1_Dwarfin-type"/>
</dbReference>
<feature type="region of interest" description="Disordered" evidence="8">
    <location>
        <begin position="175"/>
        <end position="223"/>
    </location>
</feature>
<dbReference type="SMART" id="SM00523">
    <property type="entry name" value="DWA"/>
    <property type="match status" value="1"/>
</dbReference>
<dbReference type="GO" id="GO:0006357">
    <property type="term" value="P:regulation of transcription by RNA polymerase II"/>
    <property type="evidence" value="ECO:0007669"/>
    <property type="project" value="TreeGrafter"/>
</dbReference>
<keyword evidence="4" id="KW-0862">Zinc</keyword>
<dbReference type="GO" id="GO:0046872">
    <property type="term" value="F:metal ion binding"/>
    <property type="evidence" value="ECO:0007669"/>
    <property type="project" value="UniProtKB-KW"/>
</dbReference>
<feature type="compositionally biased region" description="Basic and acidic residues" evidence="8">
    <location>
        <begin position="185"/>
        <end position="204"/>
    </location>
</feature>
<dbReference type="GO" id="GO:0009653">
    <property type="term" value="P:anatomical structure morphogenesis"/>
    <property type="evidence" value="ECO:0007669"/>
    <property type="project" value="TreeGrafter"/>
</dbReference>
<evidence type="ECO:0000256" key="4">
    <source>
        <dbReference type="ARBA" id="ARBA00022833"/>
    </source>
</evidence>
<dbReference type="InterPro" id="IPR013790">
    <property type="entry name" value="Dwarfin"/>
</dbReference>
<reference evidence="10" key="1">
    <citation type="submission" date="2017-11" db="EMBL/GenBank/DDBJ databases">
        <title>The sensing device of the deep-sea amphipod.</title>
        <authorList>
            <person name="Kobayashi H."/>
            <person name="Nagahama T."/>
            <person name="Arai W."/>
            <person name="Sasagawa Y."/>
            <person name="Umeda M."/>
            <person name="Hayashi T."/>
            <person name="Nikaido I."/>
            <person name="Watanabe H."/>
            <person name="Oguri K."/>
            <person name="Kitazato H."/>
            <person name="Fujioka K."/>
            <person name="Kido Y."/>
            <person name="Takami H."/>
        </authorList>
    </citation>
    <scope>NUCLEOTIDE SEQUENCE</scope>
    <source>
        <tissue evidence="10">Whole body</tissue>
    </source>
</reference>
<evidence type="ECO:0000313" key="10">
    <source>
        <dbReference type="EMBL" id="LAC27244.1"/>
    </source>
</evidence>
<evidence type="ECO:0000256" key="8">
    <source>
        <dbReference type="SAM" id="MobiDB-lite"/>
    </source>
</evidence>
<protein>
    <submittedName>
        <fullName evidence="10">Mothers against decapentaplegic homolog 6-like isoform X1</fullName>
    </submittedName>
</protein>
<dbReference type="Pfam" id="PF03165">
    <property type="entry name" value="MH1"/>
    <property type="match status" value="1"/>
</dbReference>
<dbReference type="InterPro" id="IPR008984">
    <property type="entry name" value="SMAD_FHA_dom_sf"/>
</dbReference>
<evidence type="ECO:0000256" key="7">
    <source>
        <dbReference type="ARBA" id="ARBA00023242"/>
    </source>
</evidence>